<evidence type="ECO:0000256" key="1">
    <source>
        <dbReference type="ARBA" id="ARBA00022723"/>
    </source>
</evidence>
<dbReference type="Pfam" id="PF06071">
    <property type="entry name" value="YchF-GTPase_C"/>
    <property type="match status" value="1"/>
</dbReference>
<feature type="domain" description="OBG-type G" evidence="5">
    <location>
        <begin position="2"/>
        <end position="242"/>
    </location>
</feature>
<dbReference type="AlphaFoldDB" id="A0A2M7TL03"/>
<keyword evidence="4" id="KW-0460">Magnesium</keyword>
<dbReference type="CDD" id="cd01900">
    <property type="entry name" value="YchF"/>
    <property type="match status" value="1"/>
</dbReference>
<dbReference type="Gene3D" id="3.40.50.300">
    <property type="entry name" value="P-loop containing nucleotide triphosphate hydrolases"/>
    <property type="match status" value="1"/>
</dbReference>
<keyword evidence="1" id="KW-0479">Metal-binding</keyword>
<evidence type="ECO:0000256" key="4">
    <source>
        <dbReference type="ARBA" id="ARBA00022842"/>
    </source>
</evidence>
<sequence length="350" mass="38637">MLQAGLVGLPNVGKSTLFNALLSREVANVANYPFCTIEPNVGVVEVPDERLAQLAKIVKTSTLVPAAIEFVDIAGLVEGAHKGEGLGNKFLANIREVDLILMVVRDFKDENVVKSGSTNPVNDVRILVTELMLADLQTLEKVKEVKANASKEEKSRWSATVKLRTALERGEKADTIELTEDEEKEIKSFGLLTRKPVIVIRNTDEEKLKKNVHILNYPTISLSAALEAQMTDMTREEKIELLNAYGIEHPVLDTLITQTYETLGLISFLTAGEKEVRAWPIVTGSVAPRAAGTIHTDFEHNFIKAKVVDFNDFIANDGWAGSKDAGKMRLEGKEYEMREGDVVEFMVGNT</sequence>
<dbReference type="PROSITE" id="PS51710">
    <property type="entry name" value="G_OBG"/>
    <property type="match status" value="1"/>
</dbReference>
<accession>A0A2M7TL03</accession>
<dbReference type="GO" id="GO:0005524">
    <property type="term" value="F:ATP binding"/>
    <property type="evidence" value="ECO:0007669"/>
    <property type="project" value="UniProtKB-KW"/>
</dbReference>
<dbReference type="NCBIfam" id="TIGR00092">
    <property type="entry name" value="redox-regulated ATPase YchF"/>
    <property type="match status" value="1"/>
</dbReference>
<dbReference type="InterPro" id="IPR006073">
    <property type="entry name" value="GTP-bd"/>
</dbReference>
<dbReference type="PIRSF" id="PIRSF006641">
    <property type="entry name" value="CHP00092"/>
    <property type="match status" value="1"/>
</dbReference>
<evidence type="ECO:0000259" key="5">
    <source>
        <dbReference type="PROSITE" id="PS51710"/>
    </source>
</evidence>
<reference evidence="7" key="1">
    <citation type="submission" date="2017-09" db="EMBL/GenBank/DDBJ databases">
        <title>Depth-based differentiation of microbial function through sediment-hosted aquifers and enrichment of novel symbionts in the deep terrestrial subsurface.</title>
        <authorList>
            <person name="Probst A.J."/>
            <person name="Ladd B."/>
            <person name="Jarett J.K."/>
            <person name="Geller-Mcgrath D.E."/>
            <person name="Sieber C.M.K."/>
            <person name="Emerson J.B."/>
            <person name="Anantharaman K."/>
            <person name="Thomas B.C."/>
            <person name="Malmstrom R."/>
            <person name="Stieglmeier M."/>
            <person name="Klingl A."/>
            <person name="Woyke T."/>
            <person name="Ryan C.M."/>
            <person name="Banfield J.F."/>
        </authorList>
    </citation>
    <scope>NUCLEOTIDE SEQUENCE [LARGE SCALE GENOMIC DNA]</scope>
</reference>
<dbReference type="SUPFAM" id="SSF81271">
    <property type="entry name" value="TGS-like"/>
    <property type="match status" value="1"/>
</dbReference>
<dbReference type="InterPro" id="IPR041706">
    <property type="entry name" value="YchF_N"/>
</dbReference>
<dbReference type="InterPro" id="IPR004396">
    <property type="entry name" value="ATPase_YchF/OLA1"/>
</dbReference>
<gene>
    <name evidence="6" type="ORF">COY32_01410</name>
</gene>
<proteinExistence type="predicted"/>
<comment type="caution">
    <text evidence="6">The sequence shown here is derived from an EMBL/GenBank/DDBJ whole genome shotgun (WGS) entry which is preliminary data.</text>
</comment>
<keyword evidence="2" id="KW-0547">Nucleotide-binding</keyword>
<dbReference type="GO" id="GO:0046872">
    <property type="term" value="F:metal ion binding"/>
    <property type="evidence" value="ECO:0007669"/>
    <property type="project" value="UniProtKB-KW"/>
</dbReference>
<evidence type="ECO:0000256" key="3">
    <source>
        <dbReference type="ARBA" id="ARBA00022840"/>
    </source>
</evidence>
<protein>
    <submittedName>
        <fullName evidence="6">Redox-regulated ATPase YchF</fullName>
    </submittedName>
</protein>
<name>A0A2M7TL03_UNCKA</name>
<dbReference type="InterPro" id="IPR012676">
    <property type="entry name" value="TGS-like"/>
</dbReference>
<dbReference type="InterPro" id="IPR012675">
    <property type="entry name" value="Beta-grasp_dom_sf"/>
</dbReference>
<dbReference type="PRINTS" id="PR00326">
    <property type="entry name" value="GTP1OBG"/>
</dbReference>
<dbReference type="InterPro" id="IPR031167">
    <property type="entry name" value="G_OBG"/>
</dbReference>
<dbReference type="Proteomes" id="UP000228920">
    <property type="component" value="Unassembled WGS sequence"/>
</dbReference>
<dbReference type="PANTHER" id="PTHR23305">
    <property type="entry name" value="OBG GTPASE FAMILY"/>
    <property type="match status" value="1"/>
</dbReference>
<dbReference type="GO" id="GO:0016887">
    <property type="term" value="F:ATP hydrolysis activity"/>
    <property type="evidence" value="ECO:0007669"/>
    <property type="project" value="InterPro"/>
</dbReference>
<evidence type="ECO:0000313" key="6">
    <source>
        <dbReference type="EMBL" id="PIZ47598.1"/>
    </source>
</evidence>
<dbReference type="PANTHER" id="PTHR23305:SF18">
    <property type="entry name" value="OBG-TYPE G DOMAIN-CONTAINING PROTEIN"/>
    <property type="match status" value="1"/>
</dbReference>
<keyword evidence="3" id="KW-0067">ATP-binding</keyword>
<dbReference type="GO" id="GO:0005737">
    <property type="term" value="C:cytoplasm"/>
    <property type="evidence" value="ECO:0007669"/>
    <property type="project" value="TreeGrafter"/>
</dbReference>
<dbReference type="InterPro" id="IPR027417">
    <property type="entry name" value="P-loop_NTPase"/>
</dbReference>
<dbReference type="Gene3D" id="1.10.150.300">
    <property type="entry name" value="TGS-like domain"/>
    <property type="match status" value="1"/>
</dbReference>
<evidence type="ECO:0000256" key="2">
    <source>
        <dbReference type="ARBA" id="ARBA00022741"/>
    </source>
</evidence>
<evidence type="ECO:0000313" key="7">
    <source>
        <dbReference type="Proteomes" id="UP000228920"/>
    </source>
</evidence>
<dbReference type="FunFam" id="3.10.20.30:FF:000001">
    <property type="entry name" value="Ribosome-binding ATPase YchF"/>
    <property type="match status" value="1"/>
</dbReference>
<organism evidence="6 7">
    <name type="scientific">candidate division WWE3 bacterium CG_4_10_14_0_2_um_filter_41_14</name>
    <dbReference type="NCBI Taxonomy" id="1975072"/>
    <lineage>
        <taxon>Bacteria</taxon>
        <taxon>Katanobacteria</taxon>
    </lineage>
</organism>
<dbReference type="InterPro" id="IPR013029">
    <property type="entry name" value="YchF_C"/>
</dbReference>
<dbReference type="Gene3D" id="3.10.20.30">
    <property type="match status" value="1"/>
</dbReference>
<dbReference type="Pfam" id="PF01926">
    <property type="entry name" value="MMR_HSR1"/>
    <property type="match status" value="1"/>
</dbReference>
<dbReference type="SUPFAM" id="SSF52540">
    <property type="entry name" value="P-loop containing nucleoside triphosphate hydrolases"/>
    <property type="match status" value="1"/>
</dbReference>
<dbReference type="GO" id="GO:0005525">
    <property type="term" value="F:GTP binding"/>
    <property type="evidence" value="ECO:0007669"/>
    <property type="project" value="InterPro"/>
</dbReference>
<dbReference type="InterPro" id="IPR023192">
    <property type="entry name" value="TGS-like_dom_sf"/>
</dbReference>
<dbReference type="EMBL" id="PFNL01000036">
    <property type="protein sequence ID" value="PIZ47598.1"/>
    <property type="molecule type" value="Genomic_DNA"/>
</dbReference>